<feature type="signal peptide" evidence="3">
    <location>
        <begin position="1"/>
        <end position="18"/>
    </location>
</feature>
<dbReference type="InterPro" id="IPR018253">
    <property type="entry name" value="DnaJ_domain_CS"/>
</dbReference>
<evidence type="ECO:0000259" key="4">
    <source>
        <dbReference type="PROSITE" id="PS50076"/>
    </source>
</evidence>
<keyword evidence="2" id="KW-1133">Transmembrane helix</keyword>
<keyword evidence="3" id="KW-0732">Signal</keyword>
<dbReference type="GeneID" id="101862278"/>
<feature type="chain" id="PRO_5045194813" evidence="3">
    <location>
        <begin position="19"/>
        <end position="315"/>
    </location>
</feature>
<evidence type="ECO:0000256" key="2">
    <source>
        <dbReference type="SAM" id="Phobius"/>
    </source>
</evidence>
<dbReference type="PANTHER" id="PTHR44873:SF1">
    <property type="entry name" value="DNAJ HOMOLOG SUBFAMILY C MEMBER 30, MITOCHONDRIAL"/>
    <property type="match status" value="1"/>
</dbReference>
<dbReference type="PROSITE" id="PS50076">
    <property type="entry name" value="DNAJ_2"/>
    <property type="match status" value="1"/>
</dbReference>
<dbReference type="PRINTS" id="PR00625">
    <property type="entry name" value="JDOMAIN"/>
</dbReference>
<dbReference type="SUPFAM" id="SSF46565">
    <property type="entry name" value="Chaperone J-domain"/>
    <property type="match status" value="1"/>
</dbReference>
<name>A0ABM0JS60_APLCA</name>
<proteinExistence type="predicted"/>
<dbReference type="Proteomes" id="UP000694888">
    <property type="component" value="Unplaced"/>
</dbReference>
<reference evidence="6" key="1">
    <citation type="submission" date="2025-08" db="UniProtKB">
        <authorList>
            <consortium name="RefSeq"/>
        </authorList>
    </citation>
    <scope>IDENTIFICATION</scope>
</reference>
<evidence type="ECO:0000313" key="6">
    <source>
        <dbReference type="RefSeq" id="XP_005100292.1"/>
    </source>
</evidence>
<dbReference type="PROSITE" id="PS00636">
    <property type="entry name" value="DNAJ_1"/>
    <property type="match status" value="1"/>
</dbReference>
<dbReference type="InterPro" id="IPR053025">
    <property type="entry name" value="Mito_ATP_Synthase-Asso"/>
</dbReference>
<keyword evidence="2" id="KW-0812">Transmembrane</keyword>
<evidence type="ECO:0000313" key="5">
    <source>
        <dbReference type="Proteomes" id="UP000694888"/>
    </source>
</evidence>
<feature type="region of interest" description="Disordered" evidence="1">
    <location>
        <begin position="201"/>
        <end position="220"/>
    </location>
</feature>
<feature type="domain" description="J" evidence="4">
    <location>
        <begin position="113"/>
        <end position="177"/>
    </location>
</feature>
<evidence type="ECO:0000256" key="3">
    <source>
        <dbReference type="SAM" id="SignalP"/>
    </source>
</evidence>
<dbReference type="PANTHER" id="PTHR44873">
    <property type="entry name" value="DNAJ HOMOLOG SUBFAMILY C MEMBER 30, MITOCHONDRIAL"/>
    <property type="match status" value="1"/>
</dbReference>
<feature type="transmembrane region" description="Helical" evidence="2">
    <location>
        <begin position="264"/>
        <end position="284"/>
    </location>
</feature>
<keyword evidence="2" id="KW-0472">Membrane</keyword>
<evidence type="ECO:0000256" key="1">
    <source>
        <dbReference type="SAM" id="MobiDB-lite"/>
    </source>
</evidence>
<feature type="compositionally biased region" description="Basic and acidic residues" evidence="1">
    <location>
        <begin position="201"/>
        <end position="213"/>
    </location>
</feature>
<dbReference type="SMART" id="SM00271">
    <property type="entry name" value="DnaJ"/>
    <property type="match status" value="1"/>
</dbReference>
<dbReference type="Pfam" id="PF00226">
    <property type="entry name" value="DnaJ"/>
    <property type="match status" value="1"/>
</dbReference>
<accession>A0ABM0JS60</accession>
<dbReference type="Gene3D" id="1.10.287.110">
    <property type="entry name" value="DnaJ domain"/>
    <property type="match status" value="1"/>
</dbReference>
<dbReference type="InterPro" id="IPR001623">
    <property type="entry name" value="DnaJ_domain"/>
</dbReference>
<dbReference type="InterPro" id="IPR036869">
    <property type="entry name" value="J_dom_sf"/>
</dbReference>
<dbReference type="CDD" id="cd06257">
    <property type="entry name" value="DnaJ"/>
    <property type="match status" value="1"/>
</dbReference>
<keyword evidence="5" id="KW-1185">Reference proteome</keyword>
<protein>
    <submittedName>
        <fullName evidence="6">DnaJ homolog subfamily C member 30, mitochondrial</fullName>
    </submittedName>
</protein>
<dbReference type="RefSeq" id="XP_005100292.1">
    <property type="nucleotide sequence ID" value="XM_005100235.3"/>
</dbReference>
<organism evidence="5 6">
    <name type="scientific">Aplysia californica</name>
    <name type="common">California sea hare</name>
    <dbReference type="NCBI Taxonomy" id="6500"/>
    <lineage>
        <taxon>Eukaryota</taxon>
        <taxon>Metazoa</taxon>
        <taxon>Spiralia</taxon>
        <taxon>Lophotrochozoa</taxon>
        <taxon>Mollusca</taxon>
        <taxon>Gastropoda</taxon>
        <taxon>Heterobranchia</taxon>
        <taxon>Euthyneura</taxon>
        <taxon>Tectipleura</taxon>
        <taxon>Aplysiida</taxon>
        <taxon>Aplysioidea</taxon>
        <taxon>Aplysiidae</taxon>
        <taxon>Aplysia</taxon>
    </lineage>
</organism>
<gene>
    <name evidence="6" type="primary">LOC101862278</name>
</gene>
<sequence>MAFRVMKLNSRLFLSTQACCVLCRRSTRQDSKLSITGSRHFGSLQRINDYGVANPSTACGPCVTTALTNHPSARHRHRSQTSQGLSLLCFYLPQERFQRRTFANVGTRKSPTHYYDVLELSPKATQNQIKSAYYKKSKLHHPDVSQRPESHKLFTEINEAYEVLGNLRKRRMYDQGVYSTRQHGQQPGSHTSEQDYTREYRQRSHFDRGERPPPPRGHTRIYNFDEFYRQHYNDMRERRGREHAEFVKHREMMDERLKRRSTEMSAFVSVPLWFTILFLFILMFENYDRDILVDPKQRETRQYDSLGKIPQPRDR</sequence>